<evidence type="ECO:0000313" key="2">
    <source>
        <dbReference type="EMBL" id="OAQ99351.1"/>
    </source>
</evidence>
<sequence>MNQYTGQRFTCGNTSWKEPDGISHMDGAGAVATAGQDRTNSKFAASMTAEESANTKYAITAYRKGMHQPILQWSASPVAAELDRKLALIQ</sequence>
<feature type="region of interest" description="Disordered" evidence="1">
    <location>
        <begin position="1"/>
        <end position="28"/>
    </location>
</feature>
<reference evidence="2 3" key="1">
    <citation type="submission" date="2016-03" db="EMBL/GenBank/DDBJ databases">
        <title>Fine-scale spatial genetic structure of a fungal parasite of coffee scale insects.</title>
        <authorList>
            <person name="Jackson D."/>
            <person name="Zemenick K.A."/>
            <person name="Malloure B."/>
            <person name="Quandt C.A."/>
            <person name="James T.Y."/>
        </authorList>
    </citation>
    <scope>NUCLEOTIDE SEQUENCE [LARGE SCALE GENOMIC DNA]</scope>
    <source>
        <strain evidence="2 3">UM487</strain>
    </source>
</reference>
<name>A0A179IBR0_CORDF</name>
<evidence type="ECO:0000256" key="1">
    <source>
        <dbReference type="SAM" id="MobiDB-lite"/>
    </source>
</evidence>
<protein>
    <submittedName>
        <fullName evidence="2">Uncharacterized protein</fullName>
    </submittedName>
</protein>
<evidence type="ECO:0000313" key="3">
    <source>
        <dbReference type="Proteomes" id="UP000243081"/>
    </source>
</evidence>
<proteinExistence type="predicted"/>
<gene>
    <name evidence="2" type="ORF">LLEC1_01069</name>
</gene>
<dbReference type="EMBL" id="LUKN01002269">
    <property type="protein sequence ID" value="OAQ99351.1"/>
    <property type="molecule type" value="Genomic_DNA"/>
</dbReference>
<comment type="caution">
    <text evidence="2">The sequence shown here is derived from an EMBL/GenBank/DDBJ whole genome shotgun (WGS) entry which is preliminary data.</text>
</comment>
<feature type="compositionally biased region" description="Polar residues" evidence="1">
    <location>
        <begin position="1"/>
        <end position="16"/>
    </location>
</feature>
<keyword evidence="3" id="KW-1185">Reference proteome</keyword>
<dbReference type="Proteomes" id="UP000243081">
    <property type="component" value="Unassembled WGS sequence"/>
</dbReference>
<accession>A0A179IBR0</accession>
<organism evidence="2 3">
    <name type="scientific">Cordyceps confragosa</name>
    <name type="common">Lecanicillium lecanii</name>
    <dbReference type="NCBI Taxonomy" id="2714763"/>
    <lineage>
        <taxon>Eukaryota</taxon>
        <taxon>Fungi</taxon>
        <taxon>Dikarya</taxon>
        <taxon>Ascomycota</taxon>
        <taxon>Pezizomycotina</taxon>
        <taxon>Sordariomycetes</taxon>
        <taxon>Hypocreomycetidae</taxon>
        <taxon>Hypocreales</taxon>
        <taxon>Cordycipitaceae</taxon>
        <taxon>Akanthomyces</taxon>
    </lineage>
</organism>
<dbReference type="AlphaFoldDB" id="A0A179IBR0"/>